<comment type="caution">
    <text evidence="1">The sequence shown here is derived from an EMBL/GenBank/DDBJ whole genome shotgun (WGS) entry which is preliminary data.</text>
</comment>
<dbReference type="InterPro" id="IPR014729">
    <property type="entry name" value="Rossmann-like_a/b/a_fold"/>
</dbReference>
<name>A0A1F7XV91_9BACT</name>
<gene>
    <name evidence="1" type="ORF">A2771_01870</name>
</gene>
<protein>
    <recommendedName>
        <fullName evidence="3">Cytidyltransferase-like domain-containing protein</fullName>
    </recommendedName>
</protein>
<dbReference type="AlphaFoldDB" id="A0A1F7XV91"/>
<evidence type="ECO:0000313" key="2">
    <source>
        <dbReference type="Proteomes" id="UP000176741"/>
    </source>
</evidence>
<reference evidence="1 2" key="1">
    <citation type="journal article" date="2016" name="Nat. Commun.">
        <title>Thousands of microbial genomes shed light on interconnected biogeochemical processes in an aquifer system.</title>
        <authorList>
            <person name="Anantharaman K."/>
            <person name="Brown C.T."/>
            <person name="Hug L.A."/>
            <person name="Sharon I."/>
            <person name="Castelle C.J."/>
            <person name="Probst A.J."/>
            <person name="Thomas B.C."/>
            <person name="Singh A."/>
            <person name="Wilkins M.J."/>
            <person name="Karaoz U."/>
            <person name="Brodie E.L."/>
            <person name="Williams K.H."/>
            <person name="Hubbard S.S."/>
            <person name="Banfield J.F."/>
        </authorList>
    </citation>
    <scope>NUCLEOTIDE SEQUENCE [LARGE SCALE GENOMIC DNA]</scope>
</reference>
<dbReference type="Gene3D" id="3.40.50.620">
    <property type="entry name" value="HUPs"/>
    <property type="match status" value="1"/>
</dbReference>
<evidence type="ECO:0000313" key="1">
    <source>
        <dbReference type="EMBL" id="OGM18967.1"/>
    </source>
</evidence>
<dbReference type="EMBL" id="MGGD01000084">
    <property type="protein sequence ID" value="OGM18967.1"/>
    <property type="molecule type" value="Genomic_DNA"/>
</dbReference>
<dbReference type="Proteomes" id="UP000176741">
    <property type="component" value="Unassembled WGS sequence"/>
</dbReference>
<dbReference type="SUPFAM" id="SSF52374">
    <property type="entry name" value="Nucleotidylyl transferase"/>
    <property type="match status" value="1"/>
</dbReference>
<sequence length="199" mass="22565">MNKGIYFGRFQPMHIAHLQKVRQILGNFENLELTIGVADWKGVPNKNNFLSGSEAVAIARLSLDEAGLYSVKACPVGLNPEKSLKETIKTVFDKEYFNYVFSGSDKTLEACRSLLDNGYNMNIVDLLDKGEGVRATDLREWMLTGEATWKNFISPRVVELISNPELNLIQRLRDLEDGEKRPWSINGEIAQYGLNPERR</sequence>
<evidence type="ECO:0008006" key="3">
    <source>
        <dbReference type="Google" id="ProtNLM"/>
    </source>
</evidence>
<organism evidence="1 2">
    <name type="scientific">Candidatus Woesebacteria bacterium RIFCSPHIGHO2_01_FULL_38_26b</name>
    <dbReference type="NCBI Taxonomy" id="1802491"/>
    <lineage>
        <taxon>Bacteria</taxon>
        <taxon>Candidatus Woeseibacteriota</taxon>
    </lineage>
</organism>
<accession>A0A1F7XV91</accession>
<proteinExistence type="predicted"/>